<dbReference type="SUPFAM" id="SSF46689">
    <property type="entry name" value="Homeodomain-like"/>
    <property type="match status" value="1"/>
</dbReference>
<evidence type="ECO:0000256" key="6">
    <source>
        <dbReference type="ARBA" id="ARBA00023163"/>
    </source>
</evidence>
<dbReference type="SMART" id="SM00389">
    <property type="entry name" value="HOX"/>
    <property type="match status" value="1"/>
</dbReference>
<dbReference type="HOGENOM" id="CLU_011058_6_0_1"/>
<dbReference type="Pfam" id="PF07526">
    <property type="entry name" value="POX"/>
    <property type="match status" value="1"/>
</dbReference>
<feature type="chain" id="PRO_5004312897" evidence="10">
    <location>
        <begin position="22"/>
        <end position="884"/>
    </location>
</feature>
<dbReference type="Pfam" id="PF05920">
    <property type="entry name" value="Homeobox_KN"/>
    <property type="match status" value="1"/>
</dbReference>
<dbReference type="AlphaFoldDB" id="Q8S5U8"/>
<feature type="region of interest" description="Disordered" evidence="9">
    <location>
        <begin position="689"/>
        <end position="732"/>
    </location>
</feature>
<dbReference type="InterPro" id="IPR009057">
    <property type="entry name" value="Homeodomain-like_sf"/>
</dbReference>
<dbReference type="Gene3D" id="1.10.10.60">
    <property type="entry name" value="Homeodomain-like"/>
    <property type="match status" value="1"/>
</dbReference>
<dbReference type="Proteomes" id="UP000000763">
    <property type="component" value="Chromosome 3"/>
</dbReference>
<keyword evidence="10" id="KW-0732">Signal</keyword>
<gene>
    <name evidence="12" type="primary">OJ1123F12.2</name>
</gene>
<feature type="region of interest" description="Disordered" evidence="9">
    <location>
        <begin position="455"/>
        <end position="498"/>
    </location>
</feature>
<dbReference type="EMBL" id="AC104428">
    <property type="protein sequence ID" value="AAM15780.1"/>
    <property type="molecule type" value="Genomic_DNA"/>
</dbReference>
<dbReference type="PANTHER" id="PTHR11850">
    <property type="entry name" value="HOMEOBOX PROTEIN TRANSCRIPTION FACTORS"/>
    <property type="match status" value="1"/>
</dbReference>
<feature type="signal peptide" evidence="10">
    <location>
        <begin position="1"/>
        <end position="21"/>
    </location>
</feature>
<protein>
    <submittedName>
        <fullName evidence="12">Homeodomain protein</fullName>
    </submittedName>
</protein>
<name>Q8S5U8_ORYSJ</name>
<evidence type="ECO:0000256" key="3">
    <source>
        <dbReference type="ARBA" id="ARBA00023015"/>
    </source>
</evidence>
<feature type="compositionally biased region" description="Basic and acidic residues" evidence="9">
    <location>
        <begin position="706"/>
        <end position="715"/>
    </location>
</feature>
<dbReference type="GO" id="GO:0003677">
    <property type="term" value="F:DNA binding"/>
    <property type="evidence" value="ECO:0007669"/>
    <property type="project" value="UniProtKB-UniRule"/>
</dbReference>
<proteinExistence type="inferred from homology"/>
<feature type="region of interest" description="Disordered" evidence="9">
    <location>
        <begin position="197"/>
        <end position="218"/>
    </location>
</feature>
<dbReference type="InterPro" id="IPR001356">
    <property type="entry name" value="HD"/>
</dbReference>
<sequence length="884" mass="94540">MWTLHVILSLFFLPLFPFSLSTSAFCKRRWRQRQRRRRWREGRRWRHWSGGGDGRGPEWRRRFGLELAWMEAEAATEEMAGGRGPERRRVGGEPGGRWWLAGRELVAKAAPIFLPPRRAPHAPAPIGGADYAVGSVPRAAKGGRLGLRGGLTDGDAGLAEEGCGRRATITAEESAVANRTAAGTRLAISTSSNFHKAASAKKKRRSQKKTTRETTQLQESLGSSLSPFWVVSVILQELSCSSSLLGLKVDFCTGTAKALGIVLQKAQQSEAYCPSLSLLLLLKTMATFFSSSTNQRDLTGGGGDGGDMSFQHYPPPSNPYSDSSAGGLIPLPASIVSHSHIAHGGGDEPAAFREAATADGGEMGLQTQLLMAHGAAARGHQGGLSLSLGTQVPVSLYQYRPAGMAAASLLSPSQSSPMAGRSAQNSIYVQNSRFLRAARELLDEVVNVRDAIKRKGDKNQGKDSGECKGGDAAGDDKAGSNPQEQESNSAPELSPSERQDLQNKVTALMAMLDQVDRRYRHYHHQMQIVMSSFDAVAGGGAARPYTALALQTISRHFRSLRDAIGAQAQAARRGLGEQDASAQGGGGLSRLRYIDQQLRQQRAMQQFGMMQQPQHAWRPQRGLPESAVSVLRAWLFEHFLHPYPKDSEKLMLARQTGLSRGQVSNWFINARVRLWKPMIEEMYKEEFGAEMDSNSSSENGGGGGGKGKDEAISSEDRDEFQSPSSAAAARHAGVAGQLNNPFKSEAMGGAALDVGVGVVGLSSCLGGAMGTYATGLNLNHHVHHPGAGGTSLLHDALHHHHHGGGGDARFVSYGDMADLGGGGGYDGGSVSLTLGLQHCNNAGPVPAEQQGLLYGSAGDFDYINGSDDRQRFGPASQLLHDFVA</sequence>
<evidence type="ECO:0000256" key="5">
    <source>
        <dbReference type="ARBA" id="ARBA00023155"/>
    </source>
</evidence>
<feature type="compositionally biased region" description="Polar residues" evidence="9">
    <location>
        <begin position="480"/>
        <end position="491"/>
    </location>
</feature>
<comment type="subcellular location">
    <subcellularLocation>
        <location evidence="1 8">Nucleus</location>
    </subcellularLocation>
</comment>
<dbReference type="CDD" id="cd00086">
    <property type="entry name" value="homeodomain"/>
    <property type="match status" value="1"/>
</dbReference>
<dbReference type="GO" id="GO:0006355">
    <property type="term" value="P:regulation of DNA-templated transcription"/>
    <property type="evidence" value="ECO:0007669"/>
    <property type="project" value="InterPro"/>
</dbReference>
<feature type="DNA-binding region" description="Homeobox" evidence="8">
    <location>
        <begin position="616"/>
        <end position="678"/>
    </location>
</feature>
<organism evidence="12 13">
    <name type="scientific">Oryza sativa subsp. japonica</name>
    <name type="common">Rice</name>
    <dbReference type="NCBI Taxonomy" id="39947"/>
    <lineage>
        <taxon>Eukaryota</taxon>
        <taxon>Viridiplantae</taxon>
        <taxon>Streptophyta</taxon>
        <taxon>Embryophyta</taxon>
        <taxon>Tracheophyta</taxon>
        <taxon>Spermatophyta</taxon>
        <taxon>Magnoliopsida</taxon>
        <taxon>Liliopsida</taxon>
        <taxon>Poales</taxon>
        <taxon>Poaceae</taxon>
        <taxon>BOP clade</taxon>
        <taxon>Oryzoideae</taxon>
        <taxon>Oryzeae</taxon>
        <taxon>Oryzinae</taxon>
        <taxon>Oryza</taxon>
        <taxon>Oryza sativa</taxon>
    </lineage>
</organism>
<dbReference type="GO" id="GO:0005634">
    <property type="term" value="C:nucleus"/>
    <property type="evidence" value="ECO:0007669"/>
    <property type="project" value="UniProtKB-SubCell"/>
</dbReference>
<evidence type="ECO:0000259" key="11">
    <source>
        <dbReference type="PROSITE" id="PS50071"/>
    </source>
</evidence>
<keyword evidence="7 8" id="KW-0539">Nucleus</keyword>
<accession>Q8S5U8</accession>
<evidence type="ECO:0000256" key="10">
    <source>
        <dbReference type="SAM" id="SignalP"/>
    </source>
</evidence>
<dbReference type="SMART" id="SM00574">
    <property type="entry name" value="POX"/>
    <property type="match status" value="1"/>
</dbReference>
<feature type="region of interest" description="Disordered" evidence="9">
    <location>
        <begin position="293"/>
        <end position="323"/>
    </location>
</feature>
<reference evidence="13" key="1">
    <citation type="journal article" date="2005" name="Nature">
        <title>The map-based sequence of the rice genome.</title>
        <authorList>
            <consortium name="International rice genome sequencing project (IRGSP)"/>
            <person name="Matsumoto T."/>
            <person name="Wu J."/>
            <person name="Kanamori H."/>
            <person name="Katayose Y."/>
            <person name="Fujisawa M."/>
            <person name="Namiki N."/>
            <person name="Mizuno H."/>
            <person name="Yamamoto K."/>
            <person name="Antonio B.A."/>
            <person name="Baba T."/>
            <person name="Sakata K."/>
            <person name="Nagamura Y."/>
            <person name="Aoki H."/>
            <person name="Arikawa K."/>
            <person name="Arita K."/>
            <person name="Bito T."/>
            <person name="Chiden Y."/>
            <person name="Fujitsuka N."/>
            <person name="Fukunaka R."/>
            <person name="Hamada M."/>
            <person name="Harada C."/>
            <person name="Hayashi A."/>
            <person name="Hijishita S."/>
            <person name="Honda M."/>
            <person name="Hosokawa S."/>
            <person name="Ichikawa Y."/>
            <person name="Idonuma A."/>
            <person name="Iijima M."/>
            <person name="Ikeda M."/>
            <person name="Ikeno M."/>
            <person name="Ito K."/>
            <person name="Ito S."/>
            <person name="Ito T."/>
            <person name="Ito Y."/>
            <person name="Ito Y."/>
            <person name="Iwabuchi A."/>
            <person name="Kamiya K."/>
            <person name="Karasawa W."/>
            <person name="Kurita K."/>
            <person name="Katagiri S."/>
            <person name="Kikuta A."/>
            <person name="Kobayashi H."/>
            <person name="Kobayashi N."/>
            <person name="Machita K."/>
            <person name="Maehara T."/>
            <person name="Masukawa M."/>
            <person name="Mizubayashi T."/>
            <person name="Mukai Y."/>
            <person name="Nagasaki H."/>
            <person name="Nagata Y."/>
            <person name="Naito S."/>
            <person name="Nakashima M."/>
            <person name="Nakama Y."/>
            <person name="Nakamichi Y."/>
            <person name="Nakamura M."/>
            <person name="Meguro A."/>
            <person name="Negishi M."/>
            <person name="Ohta I."/>
            <person name="Ohta T."/>
            <person name="Okamoto M."/>
            <person name="Ono N."/>
            <person name="Saji S."/>
            <person name="Sakaguchi M."/>
            <person name="Sakai K."/>
            <person name="Shibata M."/>
            <person name="Shimokawa T."/>
            <person name="Song J."/>
            <person name="Takazaki Y."/>
            <person name="Terasawa K."/>
            <person name="Tsugane M."/>
            <person name="Tsuji K."/>
            <person name="Ueda S."/>
            <person name="Waki K."/>
            <person name="Yamagata H."/>
            <person name="Yamamoto M."/>
            <person name="Yamamoto S."/>
            <person name="Yamane H."/>
            <person name="Yoshiki S."/>
            <person name="Yoshihara R."/>
            <person name="Yukawa K."/>
            <person name="Zhong H."/>
            <person name="Yano M."/>
            <person name="Yuan Q."/>
            <person name="Ouyang S."/>
            <person name="Liu J."/>
            <person name="Jones K.M."/>
            <person name="Gansberger K."/>
            <person name="Moffat K."/>
            <person name="Hill J."/>
            <person name="Bera J."/>
            <person name="Fadrosh D."/>
            <person name="Jin S."/>
            <person name="Johri S."/>
            <person name="Kim M."/>
            <person name="Overton L."/>
            <person name="Reardon M."/>
            <person name="Tsitrin T."/>
            <person name="Vuong H."/>
            <person name="Weaver B."/>
            <person name="Ciecko A."/>
            <person name="Tallon L."/>
            <person name="Jackson J."/>
            <person name="Pai G."/>
            <person name="Aken S.V."/>
            <person name="Utterback T."/>
            <person name="Reidmuller S."/>
            <person name="Feldblyum T."/>
            <person name="Hsiao J."/>
            <person name="Zismann V."/>
            <person name="Iobst S."/>
            <person name="de Vazeille A.R."/>
            <person name="Buell C.R."/>
            <person name="Ying K."/>
            <person name="Li Y."/>
            <person name="Lu T."/>
            <person name="Huang Y."/>
            <person name="Zhao Q."/>
            <person name="Feng Q."/>
            <person name="Zhang L."/>
            <person name="Zhu J."/>
            <person name="Weng Q."/>
            <person name="Mu J."/>
            <person name="Lu Y."/>
            <person name="Fan D."/>
            <person name="Liu Y."/>
            <person name="Guan J."/>
            <person name="Zhang Y."/>
            <person name="Yu S."/>
            <person name="Liu X."/>
            <person name="Zhang Y."/>
            <person name="Hong G."/>
            <person name="Han B."/>
            <person name="Choisne N."/>
            <person name="Demange N."/>
            <person name="Orjeda G."/>
            <person name="Samain S."/>
            <person name="Cattolico L."/>
            <person name="Pelletier E."/>
            <person name="Couloux A."/>
            <person name="Segurens B."/>
            <person name="Wincker P."/>
            <person name="D'Hont A."/>
            <person name="Scarpelli C."/>
            <person name="Weissenbach J."/>
            <person name="Salanoubat M."/>
            <person name="Quetier F."/>
            <person name="Yu Y."/>
            <person name="Kim H.R."/>
            <person name="Rambo T."/>
            <person name="Currie J."/>
            <person name="Collura K."/>
            <person name="Luo M."/>
            <person name="Yang T."/>
            <person name="Ammiraju J.S.S."/>
            <person name="Engler F."/>
            <person name="Soderlund C."/>
            <person name="Wing R.A."/>
            <person name="Palmer L.E."/>
            <person name="de la Bastide M."/>
            <person name="Spiegel L."/>
            <person name="Nascimento L."/>
            <person name="Zutavern T."/>
            <person name="O'Shaughnessy A."/>
            <person name="Dike S."/>
            <person name="Dedhia N."/>
            <person name="Preston R."/>
            <person name="Balija V."/>
            <person name="McCombie W.R."/>
            <person name="Chow T."/>
            <person name="Chen H."/>
            <person name="Chung M."/>
            <person name="Chen C."/>
            <person name="Shaw J."/>
            <person name="Wu H."/>
            <person name="Hsiao K."/>
            <person name="Chao Y."/>
            <person name="Chu M."/>
            <person name="Cheng C."/>
            <person name="Hour A."/>
            <person name="Lee P."/>
            <person name="Lin S."/>
            <person name="Lin Y."/>
            <person name="Liou J."/>
            <person name="Liu S."/>
            <person name="Hsing Y."/>
            <person name="Raghuvanshi S."/>
            <person name="Mohanty A."/>
            <person name="Bharti A.K."/>
            <person name="Gaur A."/>
            <person name="Gupta V."/>
            <person name="Kumar D."/>
            <person name="Ravi V."/>
            <person name="Vij S."/>
            <person name="Kapur A."/>
            <person name="Khurana P."/>
            <person name="Khurana P."/>
            <person name="Khurana J.P."/>
            <person name="Tyagi A.K."/>
            <person name="Gaikwad K."/>
            <person name="Singh A."/>
            <person name="Dalal V."/>
            <person name="Srivastava S."/>
            <person name="Dixit A."/>
            <person name="Pal A.K."/>
            <person name="Ghazi I.A."/>
            <person name="Yadav M."/>
            <person name="Pandit A."/>
            <person name="Bhargava A."/>
            <person name="Sureshbabu K."/>
            <person name="Batra K."/>
            <person name="Sharma T.R."/>
            <person name="Mohapatra T."/>
            <person name="Singh N.K."/>
            <person name="Messing J."/>
            <person name="Nelson A.B."/>
            <person name="Fuks G."/>
            <person name="Kavchok S."/>
            <person name="Keizer G."/>
            <person name="Linton E."/>
            <person name="Llaca V."/>
            <person name="Song R."/>
            <person name="Tanyolac B."/>
            <person name="Young S."/>
            <person name="Ho-Il K."/>
            <person name="Hahn J.H."/>
            <person name="Sangsakoo G."/>
            <person name="Vanavichit A."/>
            <person name="de Mattos Luiz.A.T."/>
            <person name="Zimmer P.D."/>
            <person name="Malone G."/>
            <person name="Dellagostin O."/>
            <person name="de Oliveira A.C."/>
            <person name="Bevan M."/>
            <person name="Bancroft I."/>
            <person name="Minx P."/>
            <person name="Cordum H."/>
            <person name="Wilson R."/>
            <person name="Cheng Z."/>
            <person name="Jin W."/>
            <person name="Jiang J."/>
            <person name="Leong S.A."/>
            <person name="Iwama H."/>
            <person name="Gojobori T."/>
            <person name="Itoh T."/>
            <person name="Niimura Y."/>
            <person name="Fujii Y."/>
            <person name="Habara T."/>
            <person name="Sakai H."/>
            <person name="Sato Y."/>
            <person name="Wilson G."/>
            <person name="Kumar K."/>
            <person name="McCouch S."/>
            <person name="Juretic N."/>
            <person name="Hoen D."/>
            <person name="Wright S."/>
            <person name="Bruskiewich R."/>
            <person name="Bureau T."/>
            <person name="Miyao A."/>
            <person name="Hirochika H."/>
            <person name="Nishikawa T."/>
            <person name="Kadowaki K."/>
            <person name="Sugiura M."/>
            <person name="Burr B."/>
            <person name="Sasaki T."/>
        </authorList>
    </citation>
    <scope>NUCLEOTIDE SEQUENCE [LARGE SCALE GENOMIC DNA]</scope>
    <source>
        <strain evidence="13">cv. Nipponbare</strain>
    </source>
</reference>
<reference evidence="13" key="2">
    <citation type="journal article" date="2008" name="Nucleic Acids Res.">
        <title>The rice annotation project database (RAP-DB): 2008 update.</title>
        <authorList>
            <consortium name="The rice annotation project (RAP)"/>
        </authorList>
    </citation>
    <scope>GENOME REANNOTATION</scope>
    <source>
        <strain evidence="13">cv. Nipponbare</strain>
    </source>
</reference>
<feature type="compositionally biased region" description="Basic and acidic residues" evidence="9">
    <location>
        <begin position="455"/>
        <end position="478"/>
    </location>
</feature>
<dbReference type="InterPro" id="IPR006563">
    <property type="entry name" value="POX_dom"/>
</dbReference>
<evidence type="ECO:0000256" key="1">
    <source>
        <dbReference type="ARBA" id="ARBA00004123"/>
    </source>
</evidence>
<evidence type="ECO:0000256" key="7">
    <source>
        <dbReference type="ARBA" id="ARBA00023242"/>
    </source>
</evidence>
<keyword evidence="5 8" id="KW-0371">Homeobox</keyword>
<evidence type="ECO:0000256" key="4">
    <source>
        <dbReference type="ARBA" id="ARBA00023125"/>
    </source>
</evidence>
<dbReference type="InterPro" id="IPR050224">
    <property type="entry name" value="TALE_homeobox"/>
</dbReference>
<comment type="similarity">
    <text evidence="2">Belongs to the TALE/BELL homeobox family.</text>
</comment>
<keyword evidence="3" id="KW-0805">Transcription regulation</keyword>
<evidence type="ECO:0000313" key="13">
    <source>
        <dbReference type="Proteomes" id="UP000000763"/>
    </source>
</evidence>
<feature type="compositionally biased region" description="Basic residues" evidence="9">
    <location>
        <begin position="198"/>
        <end position="209"/>
    </location>
</feature>
<evidence type="ECO:0000256" key="8">
    <source>
        <dbReference type="PROSITE-ProRule" id="PRU00108"/>
    </source>
</evidence>
<evidence type="ECO:0000256" key="2">
    <source>
        <dbReference type="ARBA" id="ARBA00006454"/>
    </source>
</evidence>
<evidence type="ECO:0000256" key="9">
    <source>
        <dbReference type="SAM" id="MobiDB-lite"/>
    </source>
</evidence>
<dbReference type="InterPro" id="IPR008422">
    <property type="entry name" value="KN_HD"/>
</dbReference>
<evidence type="ECO:0000313" key="12">
    <source>
        <dbReference type="EMBL" id="AAM15780.1"/>
    </source>
</evidence>
<dbReference type="PROSITE" id="PS50071">
    <property type="entry name" value="HOMEOBOX_2"/>
    <property type="match status" value="1"/>
</dbReference>
<feature type="domain" description="Homeobox" evidence="11">
    <location>
        <begin position="614"/>
        <end position="677"/>
    </location>
</feature>
<keyword evidence="4 8" id="KW-0238">DNA-binding</keyword>
<keyword evidence="6" id="KW-0804">Transcription</keyword>